<sequence>MNGLQIGIRAESTGLPLRRAFAEAARAGASGIEVEAVGDILPTRLSETGRREFRHLLRSYNLSLTALNCPLRGTIDEPTGLDTRIAYIQSVMTLAYDLGTRVVIIENGKLPADPQSPRAQLLAESLRGLAAHGDRTGVTLALETGLDGGDVLATFLEKFDTGSLGVNFDTGNMLINGFHPIDHLLPLRKYLVHLHARDIRQGSMNRLAAEVSLGAGSIDWLNLLATLSVIEYTGYVVVDREQGENRLADLLAGVAFLKRISG</sequence>
<dbReference type="PANTHER" id="PTHR12110:SF41">
    <property type="entry name" value="INOSOSE DEHYDRATASE"/>
    <property type="match status" value="1"/>
</dbReference>
<name>A0A6C2YJG2_9BACT</name>
<dbReference type="Gene3D" id="3.20.20.150">
    <property type="entry name" value="Divalent-metal-dependent TIM barrel enzymes"/>
    <property type="match status" value="1"/>
</dbReference>
<dbReference type="SUPFAM" id="SSF51658">
    <property type="entry name" value="Xylose isomerase-like"/>
    <property type="match status" value="1"/>
</dbReference>
<evidence type="ECO:0000259" key="1">
    <source>
        <dbReference type="Pfam" id="PF01261"/>
    </source>
</evidence>
<dbReference type="InterPro" id="IPR036237">
    <property type="entry name" value="Xyl_isomerase-like_sf"/>
</dbReference>
<dbReference type="EMBL" id="LR593887">
    <property type="protein sequence ID" value="VTR98230.1"/>
    <property type="molecule type" value="Genomic_DNA"/>
</dbReference>
<keyword evidence="3" id="KW-1185">Reference proteome</keyword>
<keyword evidence="2" id="KW-0413">Isomerase</keyword>
<dbReference type="Proteomes" id="UP000464378">
    <property type="component" value="Chromosome"/>
</dbReference>
<dbReference type="PANTHER" id="PTHR12110">
    <property type="entry name" value="HYDROXYPYRUVATE ISOMERASE"/>
    <property type="match status" value="1"/>
</dbReference>
<proteinExistence type="predicted"/>
<reference evidence="2" key="1">
    <citation type="submission" date="2019-04" db="EMBL/GenBank/DDBJ databases">
        <authorList>
            <consortium name="Science for Life Laboratories"/>
        </authorList>
    </citation>
    <scope>NUCLEOTIDE SEQUENCE</scope>
    <source>
        <strain evidence="2">MBLW1</strain>
    </source>
</reference>
<dbReference type="EMBL" id="LR586016">
    <property type="protein sequence ID" value="VIP01379.1"/>
    <property type="molecule type" value="Genomic_DNA"/>
</dbReference>
<organism evidence="2">
    <name type="scientific">Tuwongella immobilis</name>
    <dbReference type="NCBI Taxonomy" id="692036"/>
    <lineage>
        <taxon>Bacteria</taxon>
        <taxon>Pseudomonadati</taxon>
        <taxon>Planctomycetota</taxon>
        <taxon>Planctomycetia</taxon>
        <taxon>Gemmatales</taxon>
        <taxon>Gemmataceae</taxon>
        <taxon>Tuwongella</taxon>
    </lineage>
</organism>
<feature type="domain" description="Xylose isomerase-like TIM barrel" evidence="1">
    <location>
        <begin position="21"/>
        <end position="259"/>
    </location>
</feature>
<evidence type="ECO:0000313" key="3">
    <source>
        <dbReference type="Proteomes" id="UP000464378"/>
    </source>
</evidence>
<dbReference type="InParanoid" id="A0A6C2YJG2"/>
<dbReference type="KEGG" id="tim:GMBLW1_25810"/>
<dbReference type="InterPro" id="IPR050312">
    <property type="entry name" value="IolE/XylAMocC-like"/>
</dbReference>
<accession>A0A6C2YJG2</accession>
<protein>
    <recommendedName>
        <fullName evidence="1">Xylose isomerase-like TIM barrel domain-containing protein</fullName>
    </recommendedName>
</protein>
<dbReference type="Pfam" id="PF01261">
    <property type="entry name" value="AP_endonuc_2"/>
    <property type="match status" value="1"/>
</dbReference>
<dbReference type="AlphaFoldDB" id="A0A6C2YJG2"/>
<dbReference type="RefSeq" id="WP_162656591.1">
    <property type="nucleotide sequence ID" value="NZ_LR593887.1"/>
</dbReference>
<gene>
    <name evidence="2" type="ORF">GMBLW1_25810</name>
</gene>
<dbReference type="GO" id="GO:0016853">
    <property type="term" value="F:isomerase activity"/>
    <property type="evidence" value="ECO:0007669"/>
    <property type="project" value="UniProtKB-KW"/>
</dbReference>
<dbReference type="InterPro" id="IPR013022">
    <property type="entry name" value="Xyl_isomerase-like_TIM-brl"/>
</dbReference>
<evidence type="ECO:0000313" key="2">
    <source>
        <dbReference type="EMBL" id="VIP01379.1"/>
    </source>
</evidence>